<dbReference type="InterPro" id="IPR011004">
    <property type="entry name" value="Trimer_LpxA-like_sf"/>
</dbReference>
<dbReference type="InterPro" id="IPR051159">
    <property type="entry name" value="Hexapeptide_acetyltransf"/>
</dbReference>
<protein>
    <submittedName>
        <fullName evidence="1">Acetyltransferase, isoleucine patch superfamily</fullName>
    </submittedName>
</protein>
<proteinExistence type="predicted"/>
<dbReference type="GO" id="GO:0016740">
    <property type="term" value="F:transferase activity"/>
    <property type="evidence" value="ECO:0007669"/>
    <property type="project" value="UniProtKB-KW"/>
</dbReference>
<dbReference type="CDD" id="cd04647">
    <property type="entry name" value="LbH_MAT_like"/>
    <property type="match status" value="1"/>
</dbReference>
<dbReference type="EMBL" id="CZCS02000216">
    <property type="protein sequence ID" value="VXD23440.1"/>
    <property type="molecule type" value="Genomic_DNA"/>
</dbReference>
<sequence>MNETENRQIINKVSLSEQLNQAESSLLKRYQTKALGTDNLGHFIQYELANFFFGNLSGALGYVTRKSAYKGLFKSTGAGIILGKGIVLRHPKKVTLGNRVAIDDYVLIDASGAGEAGIFLDDDVIISRNCVIQGKIGGISIGKKTDLGCNTILSSSGGISIGNSVLIAGNCYIGGGRYITDRLDIPMMEQGVFTRGKITIQDDVWLGASAVVLDGVKIGKGCIIGAGAVVTKDLPDYAIAAGVPAKIIKMRTDTKTL</sequence>
<evidence type="ECO:0000313" key="1">
    <source>
        <dbReference type="EMBL" id="VXD23440.1"/>
    </source>
</evidence>
<dbReference type="PANTHER" id="PTHR23416">
    <property type="entry name" value="SIALIC ACID SYNTHASE-RELATED"/>
    <property type="match status" value="1"/>
</dbReference>
<dbReference type="Proteomes" id="UP000182190">
    <property type="component" value="Unassembled WGS sequence"/>
</dbReference>
<reference evidence="1" key="1">
    <citation type="submission" date="2019-10" db="EMBL/GenBank/DDBJ databases">
        <authorList>
            <consortium name="Genoscope - CEA"/>
            <person name="William W."/>
        </authorList>
    </citation>
    <scope>NUCLEOTIDE SEQUENCE [LARGE SCALE GENOMIC DNA]</scope>
    <source>
        <strain evidence="1">BBR_PRJEB10994</strain>
    </source>
</reference>
<dbReference type="PANTHER" id="PTHR23416:SF78">
    <property type="entry name" value="LIPOPOLYSACCHARIDE BIOSYNTHESIS O-ACETYL TRANSFERASE WBBJ-RELATED"/>
    <property type="match status" value="1"/>
</dbReference>
<dbReference type="Gene3D" id="2.160.10.10">
    <property type="entry name" value="Hexapeptide repeat proteins"/>
    <property type="match status" value="2"/>
</dbReference>
<keyword evidence="2" id="KW-1185">Reference proteome</keyword>
<dbReference type="GO" id="GO:0031470">
    <property type="term" value="C:carboxysome"/>
    <property type="evidence" value="ECO:0007669"/>
    <property type="project" value="UniProtKB-ARBA"/>
</dbReference>
<dbReference type="AlphaFoldDB" id="A0A7Z9BVD0"/>
<accession>A0A7Z9BVD0</accession>
<name>A0A7Z9BVD0_9CYAN</name>
<comment type="caution">
    <text evidence="1">The sequence shown here is derived from an EMBL/GenBank/DDBJ whole genome shotgun (WGS) entry which is preliminary data.</text>
</comment>
<dbReference type="InterPro" id="IPR001451">
    <property type="entry name" value="Hexapep"/>
</dbReference>
<gene>
    <name evidence="1" type="ORF">PL9631_730031</name>
</gene>
<dbReference type="RefSeq" id="WP_083621293.1">
    <property type="nucleotide sequence ID" value="NZ_LR735017.1"/>
</dbReference>
<dbReference type="OrthoDB" id="9815592at2"/>
<dbReference type="GO" id="GO:0043886">
    <property type="term" value="F:structural constituent of carboxysome shell"/>
    <property type="evidence" value="ECO:0007669"/>
    <property type="project" value="UniProtKB-ARBA"/>
</dbReference>
<dbReference type="Pfam" id="PF00132">
    <property type="entry name" value="Hexapep"/>
    <property type="match status" value="1"/>
</dbReference>
<organism evidence="1 2">
    <name type="scientific">Planktothrix paucivesiculata PCC 9631</name>
    <dbReference type="NCBI Taxonomy" id="671071"/>
    <lineage>
        <taxon>Bacteria</taxon>
        <taxon>Bacillati</taxon>
        <taxon>Cyanobacteriota</taxon>
        <taxon>Cyanophyceae</taxon>
        <taxon>Oscillatoriophycideae</taxon>
        <taxon>Oscillatoriales</taxon>
        <taxon>Microcoleaceae</taxon>
        <taxon>Planktothrix</taxon>
    </lineage>
</organism>
<dbReference type="SUPFAM" id="SSF51161">
    <property type="entry name" value="Trimeric LpxA-like enzymes"/>
    <property type="match status" value="2"/>
</dbReference>
<evidence type="ECO:0000313" key="2">
    <source>
        <dbReference type="Proteomes" id="UP000182190"/>
    </source>
</evidence>